<reference evidence="2" key="3">
    <citation type="journal article" date="2017" name="Nature">
        <title>Genome sequence of the progenitor of the wheat D genome Aegilops tauschii.</title>
        <authorList>
            <person name="Luo M.C."/>
            <person name="Gu Y.Q."/>
            <person name="Puiu D."/>
            <person name="Wang H."/>
            <person name="Twardziok S.O."/>
            <person name="Deal K.R."/>
            <person name="Huo N."/>
            <person name="Zhu T."/>
            <person name="Wang L."/>
            <person name="Wang Y."/>
            <person name="McGuire P.E."/>
            <person name="Liu S."/>
            <person name="Long H."/>
            <person name="Ramasamy R.K."/>
            <person name="Rodriguez J.C."/>
            <person name="Van S.L."/>
            <person name="Yuan L."/>
            <person name="Wang Z."/>
            <person name="Xia Z."/>
            <person name="Xiao L."/>
            <person name="Anderson O.D."/>
            <person name="Ouyang S."/>
            <person name="Liang Y."/>
            <person name="Zimin A.V."/>
            <person name="Pertea G."/>
            <person name="Qi P."/>
            <person name="Bennetzen J.L."/>
            <person name="Dai X."/>
            <person name="Dawson M.W."/>
            <person name="Muller H.G."/>
            <person name="Kugler K."/>
            <person name="Rivarola-Duarte L."/>
            <person name="Spannagl M."/>
            <person name="Mayer K.F.X."/>
            <person name="Lu F.H."/>
            <person name="Bevan M.W."/>
            <person name="Leroy P."/>
            <person name="Li P."/>
            <person name="You F.M."/>
            <person name="Sun Q."/>
            <person name="Liu Z."/>
            <person name="Lyons E."/>
            <person name="Wicker T."/>
            <person name="Salzberg S.L."/>
            <person name="Devos K.M."/>
            <person name="Dvorak J."/>
        </authorList>
    </citation>
    <scope>NUCLEOTIDE SEQUENCE [LARGE SCALE GENOMIC DNA]</scope>
    <source>
        <strain evidence="2">cv. AL8/78</strain>
    </source>
</reference>
<feature type="compositionally biased region" description="Basic residues" evidence="1">
    <location>
        <begin position="74"/>
        <end position="84"/>
    </location>
</feature>
<evidence type="ECO:0000313" key="2">
    <source>
        <dbReference type="EnsemblPlants" id="AET3Gv20253500.9"/>
    </source>
</evidence>
<feature type="compositionally biased region" description="Basic residues" evidence="1">
    <location>
        <begin position="95"/>
        <end position="108"/>
    </location>
</feature>
<feature type="region of interest" description="Disordered" evidence="1">
    <location>
        <begin position="1"/>
        <end position="110"/>
    </location>
</feature>
<reference evidence="3" key="2">
    <citation type="journal article" date="2017" name="Nat. Plants">
        <title>The Aegilops tauschii genome reveals multiple impacts of transposons.</title>
        <authorList>
            <person name="Zhao G."/>
            <person name="Zou C."/>
            <person name="Li K."/>
            <person name="Wang K."/>
            <person name="Li T."/>
            <person name="Gao L."/>
            <person name="Zhang X."/>
            <person name="Wang H."/>
            <person name="Yang Z."/>
            <person name="Liu X."/>
            <person name="Jiang W."/>
            <person name="Mao L."/>
            <person name="Kong X."/>
            <person name="Jiao Y."/>
            <person name="Jia J."/>
        </authorList>
    </citation>
    <scope>NUCLEOTIDE SEQUENCE [LARGE SCALE GENOMIC DNA]</scope>
    <source>
        <strain evidence="3">cv. AL8/78</strain>
    </source>
</reference>
<reference evidence="3" key="1">
    <citation type="journal article" date="2014" name="Science">
        <title>Ancient hybridizations among the ancestral genomes of bread wheat.</title>
        <authorList>
            <consortium name="International Wheat Genome Sequencing Consortium,"/>
            <person name="Marcussen T."/>
            <person name="Sandve S.R."/>
            <person name="Heier L."/>
            <person name="Spannagl M."/>
            <person name="Pfeifer M."/>
            <person name="Jakobsen K.S."/>
            <person name="Wulff B.B."/>
            <person name="Steuernagel B."/>
            <person name="Mayer K.F."/>
            <person name="Olsen O.A."/>
        </authorList>
    </citation>
    <scope>NUCLEOTIDE SEQUENCE [LARGE SCALE GENOMIC DNA]</scope>
    <source>
        <strain evidence="3">cv. AL8/78</strain>
    </source>
</reference>
<accession>A0A453E863</accession>
<keyword evidence="3" id="KW-1185">Reference proteome</keyword>
<proteinExistence type="predicted"/>
<feature type="compositionally biased region" description="Basic and acidic residues" evidence="1">
    <location>
        <begin position="13"/>
        <end position="26"/>
    </location>
</feature>
<sequence length="127" mass="15044">AGSCSAGHPLPLLEKKKLDRSIDAARRWRRRRQAPPPDSPRRRDRCCQVPHDNLLQRRRRGDRSEVAVGDRSPPRRVPRPHHRVRPQEESPRPHPLLRRQPRRLRPRQRVSVSPLFINLQPFLFNLP</sequence>
<dbReference type="AlphaFoldDB" id="A0A453E863"/>
<dbReference type="EnsemblPlants" id="AET3Gv20253500.9">
    <property type="protein sequence ID" value="AET3Gv20253500.9"/>
    <property type="gene ID" value="AET3Gv20253500"/>
</dbReference>
<reference evidence="2" key="5">
    <citation type="journal article" date="2021" name="G3 (Bethesda)">
        <title>Aegilops tauschii genome assembly Aet v5.0 features greater sequence contiguity and improved annotation.</title>
        <authorList>
            <person name="Wang L."/>
            <person name="Zhu T."/>
            <person name="Rodriguez J.C."/>
            <person name="Deal K.R."/>
            <person name="Dubcovsky J."/>
            <person name="McGuire P.E."/>
            <person name="Lux T."/>
            <person name="Spannagl M."/>
            <person name="Mayer K.F.X."/>
            <person name="Baldrich P."/>
            <person name="Meyers B.C."/>
            <person name="Huo N."/>
            <person name="Gu Y.Q."/>
            <person name="Zhou H."/>
            <person name="Devos K.M."/>
            <person name="Bennetzen J.L."/>
            <person name="Unver T."/>
            <person name="Budak H."/>
            <person name="Gulick P.J."/>
            <person name="Galiba G."/>
            <person name="Kalapos B."/>
            <person name="Nelson D.R."/>
            <person name="Li P."/>
            <person name="You F.M."/>
            <person name="Luo M.C."/>
            <person name="Dvorak J."/>
        </authorList>
    </citation>
    <scope>NUCLEOTIDE SEQUENCE [LARGE SCALE GENOMIC DNA]</scope>
    <source>
        <strain evidence="2">cv. AL8/78</strain>
    </source>
</reference>
<dbReference type="Gramene" id="AET3Gv20253500.9">
    <property type="protein sequence ID" value="AET3Gv20253500.9"/>
    <property type="gene ID" value="AET3Gv20253500"/>
</dbReference>
<evidence type="ECO:0000313" key="3">
    <source>
        <dbReference type="Proteomes" id="UP000015105"/>
    </source>
</evidence>
<name>A0A453E863_AEGTS</name>
<organism evidence="2 3">
    <name type="scientific">Aegilops tauschii subsp. strangulata</name>
    <name type="common">Goatgrass</name>
    <dbReference type="NCBI Taxonomy" id="200361"/>
    <lineage>
        <taxon>Eukaryota</taxon>
        <taxon>Viridiplantae</taxon>
        <taxon>Streptophyta</taxon>
        <taxon>Embryophyta</taxon>
        <taxon>Tracheophyta</taxon>
        <taxon>Spermatophyta</taxon>
        <taxon>Magnoliopsida</taxon>
        <taxon>Liliopsida</taxon>
        <taxon>Poales</taxon>
        <taxon>Poaceae</taxon>
        <taxon>BOP clade</taxon>
        <taxon>Pooideae</taxon>
        <taxon>Triticodae</taxon>
        <taxon>Triticeae</taxon>
        <taxon>Triticinae</taxon>
        <taxon>Aegilops</taxon>
    </lineage>
</organism>
<protein>
    <submittedName>
        <fullName evidence="2">Uncharacterized protein</fullName>
    </submittedName>
</protein>
<evidence type="ECO:0000256" key="1">
    <source>
        <dbReference type="SAM" id="MobiDB-lite"/>
    </source>
</evidence>
<reference evidence="2" key="4">
    <citation type="submission" date="2019-03" db="UniProtKB">
        <authorList>
            <consortium name="EnsemblPlants"/>
        </authorList>
    </citation>
    <scope>IDENTIFICATION</scope>
</reference>
<dbReference type="Proteomes" id="UP000015105">
    <property type="component" value="Chromosome 3D"/>
</dbReference>